<dbReference type="Proteomes" id="UP000570547">
    <property type="component" value="Unassembled WGS sequence"/>
</dbReference>
<feature type="non-terminal residue" evidence="1">
    <location>
        <position position="1"/>
    </location>
</feature>
<comment type="caution">
    <text evidence="1">The sequence shown here is derived from an EMBL/GenBank/DDBJ whole genome shotgun (WGS) entry which is preliminary data.</text>
</comment>
<evidence type="ECO:0000313" key="1">
    <source>
        <dbReference type="EMBL" id="NXH95909.1"/>
    </source>
</evidence>
<feature type="non-terminal residue" evidence="1">
    <location>
        <position position="52"/>
    </location>
</feature>
<proteinExistence type="predicted"/>
<organism evidence="1 2">
    <name type="scientific">Pachycephala philippinensis</name>
    <name type="common">yellow-belllied whistler</name>
    <dbReference type="NCBI Taxonomy" id="449367"/>
    <lineage>
        <taxon>Eukaryota</taxon>
        <taxon>Metazoa</taxon>
        <taxon>Chordata</taxon>
        <taxon>Craniata</taxon>
        <taxon>Vertebrata</taxon>
        <taxon>Euteleostomi</taxon>
        <taxon>Archelosauria</taxon>
        <taxon>Archosauria</taxon>
        <taxon>Dinosauria</taxon>
        <taxon>Saurischia</taxon>
        <taxon>Theropoda</taxon>
        <taxon>Coelurosauria</taxon>
        <taxon>Aves</taxon>
        <taxon>Neognathae</taxon>
        <taxon>Neoaves</taxon>
        <taxon>Telluraves</taxon>
        <taxon>Australaves</taxon>
        <taxon>Passeriformes</taxon>
        <taxon>Corvoidea</taxon>
        <taxon>Pachycephalidae</taxon>
        <taxon>Pachycephala</taxon>
    </lineage>
</organism>
<dbReference type="AlphaFoldDB" id="A0A7K9P9D0"/>
<keyword evidence="2" id="KW-1185">Reference proteome</keyword>
<dbReference type="EMBL" id="VWZT01003475">
    <property type="protein sequence ID" value="NXH95909.1"/>
    <property type="molecule type" value="Genomic_DNA"/>
</dbReference>
<dbReference type="SUPFAM" id="SSF81321">
    <property type="entry name" value="Family A G protein-coupled receptor-like"/>
    <property type="match status" value="1"/>
</dbReference>
<sequence>LVSLSISTSMFVYLKPPFTSSPLLDLVVSVLHSVVLPALNPNIYSLRNQKLK</sequence>
<gene>
    <name evidence="1" type="primary">Or1g1</name>
    <name evidence="1" type="ORF">PACPHI_R14149</name>
</gene>
<evidence type="ECO:0000313" key="2">
    <source>
        <dbReference type="Proteomes" id="UP000570547"/>
    </source>
</evidence>
<reference evidence="1 2" key="1">
    <citation type="submission" date="2019-09" db="EMBL/GenBank/DDBJ databases">
        <title>Bird 10,000 Genomes (B10K) Project - Family phase.</title>
        <authorList>
            <person name="Zhang G."/>
        </authorList>
    </citation>
    <scope>NUCLEOTIDE SEQUENCE [LARGE SCALE GENOMIC DNA]</scope>
    <source>
        <strain evidence="1">B10K-DU-001-28</strain>
        <tissue evidence="1">Muscle</tissue>
    </source>
</reference>
<name>A0A7K9P9D0_9CORV</name>
<accession>A0A7K9P9D0</accession>
<protein>
    <submittedName>
        <fullName evidence="1">OR1G1 protein</fullName>
    </submittedName>
</protein>